<sequence length="671" mass="72482">MRGSTKKWIAALLAAGLLGGVIPEVQRVSAETVFTYQDETSPLSISGANIRISGEHAVWRGNSAKLKGQIFYGNTKTGQSQAITTHGKLTDSPSVGINGKGEAVVVWIDKRNDGGTDDNLNWDVYGYNVSTKTETKLNKNTGQNSTPLADGDFVVWQTFPSYTMTLYNLATGELTDLGRGRDPVIKNGRVVYKGGEDGDLYEYNVATGKHNKIVDLPYTEYVERFVFNGEEILWKQKDLDGNGKYVYIDISSSSPQPVDLTKPAKEGQREYKEMSVSRGTAVWLEASGDAAIMRAADLKSGQIFSLGLTKPTAFIGFNGEKLTFVNNGTLVSRDIIRTEKTEAPPTSGSGTGSIPAEGIVIGPKGGVAAKGQAFQLEFGQGAFASDTRITLEKIGSLPSDRLASGMTWTGVAWKWTADTKPLKPAALTFQLDEPLKNADAANRAGIYRFDESAGRWAYSGGTVDALWKTVRAKVQEPGLYGIFLYAPSFKDMNGHWAKAEVEVLASRWIVNGMENGAFAPGQPVTRAQFAKMLVQAAGLDAQQSADRHSFRDVPEGHWAAESVEQAAAAGWIKGYEGGLFKPNAPITRAEMMVMLANAAGLRKDEQSDLLTGYKDAGSVRDWAKPSVQAAIQSGLIKGDGDRLNPGATSTRAEAAMVIYRWLAIKGELFHD</sequence>
<proteinExistence type="predicted"/>
<evidence type="ECO:0000259" key="1">
    <source>
        <dbReference type="PROSITE" id="PS51272"/>
    </source>
</evidence>
<dbReference type="PROSITE" id="PS51272">
    <property type="entry name" value="SLH"/>
    <property type="match status" value="3"/>
</dbReference>
<name>A0A919XIP8_9BACL</name>
<feature type="domain" description="SLH" evidence="1">
    <location>
        <begin position="484"/>
        <end position="545"/>
    </location>
</feature>
<dbReference type="EMBL" id="BORQ01000004">
    <property type="protein sequence ID" value="GIO32459.1"/>
    <property type="molecule type" value="Genomic_DNA"/>
</dbReference>
<dbReference type="PANTHER" id="PTHR43308:SF5">
    <property type="entry name" value="S-LAYER PROTEIN _ PEPTIDOGLYCAN ENDO-BETA-N-ACETYLGLUCOSAMINIDASE"/>
    <property type="match status" value="1"/>
</dbReference>
<protein>
    <recommendedName>
        <fullName evidence="1">SLH domain-containing protein</fullName>
    </recommendedName>
</protein>
<evidence type="ECO:0000313" key="3">
    <source>
        <dbReference type="Proteomes" id="UP000679779"/>
    </source>
</evidence>
<dbReference type="PANTHER" id="PTHR43308">
    <property type="entry name" value="OUTER MEMBRANE PROTEIN ALPHA-RELATED"/>
    <property type="match status" value="1"/>
</dbReference>
<accession>A0A919XIP8</accession>
<dbReference type="InterPro" id="IPR051465">
    <property type="entry name" value="Cell_Envelope_Struct_Comp"/>
</dbReference>
<dbReference type="InterPro" id="IPR001119">
    <property type="entry name" value="SLH_dom"/>
</dbReference>
<feature type="domain" description="SLH" evidence="1">
    <location>
        <begin position="546"/>
        <end position="609"/>
    </location>
</feature>
<dbReference type="Proteomes" id="UP000679779">
    <property type="component" value="Unassembled WGS sequence"/>
</dbReference>
<dbReference type="InterPro" id="IPR015943">
    <property type="entry name" value="WD40/YVTN_repeat-like_dom_sf"/>
</dbReference>
<organism evidence="2 3">
    <name type="scientific">Paenibacillus albilobatus</name>
    <dbReference type="NCBI Taxonomy" id="2716884"/>
    <lineage>
        <taxon>Bacteria</taxon>
        <taxon>Bacillati</taxon>
        <taxon>Bacillota</taxon>
        <taxon>Bacilli</taxon>
        <taxon>Bacillales</taxon>
        <taxon>Paenibacillaceae</taxon>
        <taxon>Paenibacillus</taxon>
    </lineage>
</organism>
<dbReference type="AlphaFoldDB" id="A0A919XIP8"/>
<dbReference type="Gene3D" id="2.130.10.10">
    <property type="entry name" value="YVTN repeat-like/Quinoprotein amine dehydrogenase"/>
    <property type="match status" value="1"/>
</dbReference>
<keyword evidence="3" id="KW-1185">Reference proteome</keyword>
<dbReference type="SUPFAM" id="SSF69304">
    <property type="entry name" value="Tricorn protease N-terminal domain"/>
    <property type="match status" value="1"/>
</dbReference>
<evidence type="ECO:0000313" key="2">
    <source>
        <dbReference type="EMBL" id="GIO32459.1"/>
    </source>
</evidence>
<reference evidence="2" key="1">
    <citation type="submission" date="2021-03" db="EMBL/GenBank/DDBJ databases">
        <title>Antimicrobial resistance genes in bacteria isolated from Japanese honey, and their potential for conferring macrolide and lincosamide resistance in the American foulbrood pathogen Paenibacillus larvae.</title>
        <authorList>
            <person name="Okamoto M."/>
            <person name="Kumagai M."/>
            <person name="Kanamori H."/>
            <person name="Takamatsu D."/>
        </authorList>
    </citation>
    <scope>NUCLEOTIDE SEQUENCE</scope>
    <source>
        <strain evidence="2">J2TS6</strain>
    </source>
</reference>
<comment type="caution">
    <text evidence="2">The sequence shown here is derived from an EMBL/GenBank/DDBJ whole genome shotgun (WGS) entry which is preliminary data.</text>
</comment>
<gene>
    <name evidence="2" type="ORF">J2TS6_36000</name>
</gene>
<dbReference type="RefSeq" id="WP_160039250.1">
    <property type="nucleotide sequence ID" value="NZ_BORQ01000004.1"/>
</dbReference>
<feature type="domain" description="SLH" evidence="1">
    <location>
        <begin position="610"/>
        <end position="671"/>
    </location>
</feature>
<dbReference type="Pfam" id="PF00395">
    <property type="entry name" value="SLH"/>
    <property type="match status" value="3"/>
</dbReference>